<proteinExistence type="inferred from homology"/>
<keyword evidence="6 8" id="KW-1133">Transmembrane helix</keyword>
<evidence type="ECO:0000256" key="2">
    <source>
        <dbReference type="ARBA" id="ARBA00009773"/>
    </source>
</evidence>
<feature type="transmembrane region" description="Helical" evidence="8">
    <location>
        <begin position="77"/>
        <end position="100"/>
    </location>
</feature>
<dbReference type="OrthoDB" id="8113547at2"/>
<accession>B1WNZ2</accession>
<evidence type="ECO:0000256" key="3">
    <source>
        <dbReference type="ARBA" id="ARBA00022448"/>
    </source>
</evidence>
<evidence type="ECO:0000256" key="4">
    <source>
        <dbReference type="ARBA" id="ARBA00022475"/>
    </source>
</evidence>
<organism evidence="9 10">
    <name type="scientific">Crocosphaera subtropica (strain ATCC 51142 / BH68)</name>
    <name type="common">Cyanothece sp. (strain ATCC 51142)</name>
    <dbReference type="NCBI Taxonomy" id="43989"/>
    <lineage>
        <taxon>Bacteria</taxon>
        <taxon>Bacillati</taxon>
        <taxon>Cyanobacteriota</taxon>
        <taxon>Cyanophyceae</taxon>
        <taxon>Oscillatoriophycideae</taxon>
        <taxon>Chroococcales</taxon>
        <taxon>Aphanothecaceae</taxon>
        <taxon>Crocosphaera</taxon>
        <taxon>Crocosphaera subtropica</taxon>
    </lineage>
</organism>
<sequence>MIHISVISFFMDNRFKFAEIVDLLIRLFLIGLLLAWCFLLIRPFLGILLWGIILAIAVFPVFLWLKNRLGGRRKLAGVLLILFGIAVIIGPVSFVATIFVGNAQTFADNLTSGSLKVPPPPEGVENWPIIGNYVDRMWTSASNNLISVLSKFQPQLETIAKNLLFFAGNMGLVLLKFILSIIVAGILTINSKQLNRRIKRIFIRVTPQQGEEFLQLATATIRGVTRGIIGVSLIQSLLVGIGFTVAGIPLSGLLTVLCLVLCILQIGLGPVVFPSIIFAWYTMGTLKALLLSIWLIFCTLIDNILRPIFMSQGVSVPILVIFIGVFGGSLLHGILGLFIGPVVLSLGYELALAWVKQDVKPILNNGKPNNSDEQ</sequence>
<evidence type="ECO:0000313" key="10">
    <source>
        <dbReference type="Proteomes" id="UP000001203"/>
    </source>
</evidence>
<dbReference type="AlphaFoldDB" id="B1WNZ2"/>
<dbReference type="GO" id="GO:0005886">
    <property type="term" value="C:plasma membrane"/>
    <property type="evidence" value="ECO:0007669"/>
    <property type="project" value="UniProtKB-SubCell"/>
</dbReference>
<dbReference type="InterPro" id="IPR002549">
    <property type="entry name" value="AI-2E-like"/>
</dbReference>
<protein>
    <recommendedName>
        <fullName evidence="11">Permease</fullName>
    </recommendedName>
</protein>
<dbReference type="STRING" id="43989.cce_3823"/>
<evidence type="ECO:0000256" key="7">
    <source>
        <dbReference type="ARBA" id="ARBA00023136"/>
    </source>
</evidence>
<dbReference type="EMBL" id="CP000806">
    <property type="protein sequence ID" value="ACB53171.1"/>
    <property type="molecule type" value="Genomic_DNA"/>
</dbReference>
<evidence type="ECO:0008006" key="11">
    <source>
        <dbReference type="Google" id="ProtNLM"/>
    </source>
</evidence>
<dbReference type="KEGG" id="cyt:cce_3823"/>
<dbReference type="PANTHER" id="PTHR21716:SF67">
    <property type="entry name" value="TRANSPORT PROTEIN YDIK-RELATED"/>
    <property type="match status" value="1"/>
</dbReference>
<dbReference type="Pfam" id="PF01594">
    <property type="entry name" value="AI-2E_transport"/>
    <property type="match status" value="1"/>
</dbReference>
<evidence type="ECO:0000256" key="8">
    <source>
        <dbReference type="SAM" id="Phobius"/>
    </source>
</evidence>
<keyword evidence="10" id="KW-1185">Reference proteome</keyword>
<feature type="transmembrane region" description="Helical" evidence="8">
    <location>
        <begin position="237"/>
        <end position="266"/>
    </location>
</feature>
<dbReference type="eggNOG" id="COG0628">
    <property type="taxonomic scope" value="Bacteria"/>
</dbReference>
<gene>
    <name evidence="9" type="ordered locus">cce_3823</name>
</gene>
<reference evidence="9 10" key="1">
    <citation type="journal article" date="2008" name="Proc. Natl. Acad. Sci. U.S.A.">
        <title>The genome of Cyanothece 51142, a unicellular diazotrophic cyanobacterium important in the marine nitrogen cycle.</title>
        <authorList>
            <person name="Welsh E.A."/>
            <person name="Liberton M."/>
            <person name="Stoeckel J."/>
            <person name="Loh T."/>
            <person name="Elvitigala T."/>
            <person name="Wang C."/>
            <person name="Wollam A."/>
            <person name="Fulton R.S."/>
            <person name="Clifton S.W."/>
            <person name="Jacobs J.M."/>
            <person name="Aurora R."/>
            <person name="Ghosh B.K."/>
            <person name="Sherman L.A."/>
            <person name="Smith R.D."/>
            <person name="Wilson R.K."/>
            <person name="Pakrasi H.B."/>
        </authorList>
    </citation>
    <scope>NUCLEOTIDE SEQUENCE [LARGE SCALE GENOMIC DNA]</scope>
    <source>
        <strain evidence="10">ATCC 51142 / BH68</strain>
    </source>
</reference>
<keyword evidence="4" id="KW-1003">Cell membrane</keyword>
<keyword evidence="5 8" id="KW-0812">Transmembrane</keyword>
<feature type="transmembrane region" description="Helical" evidence="8">
    <location>
        <begin position="163"/>
        <end position="189"/>
    </location>
</feature>
<dbReference type="PANTHER" id="PTHR21716">
    <property type="entry name" value="TRANSMEMBRANE PROTEIN"/>
    <property type="match status" value="1"/>
</dbReference>
<feature type="transmembrane region" description="Helical" evidence="8">
    <location>
        <begin position="47"/>
        <end position="65"/>
    </location>
</feature>
<feature type="transmembrane region" description="Helical" evidence="8">
    <location>
        <begin position="308"/>
        <end position="328"/>
    </location>
</feature>
<dbReference type="Proteomes" id="UP000001203">
    <property type="component" value="Chromosome circular"/>
</dbReference>
<comment type="similarity">
    <text evidence="2">Belongs to the autoinducer-2 exporter (AI-2E) (TC 2.A.86) family.</text>
</comment>
<feature type="transmembrane region" description="Helical" evidence="8">
    <location>
        <begin position="20"/>
        <end position="41"/>
    </location>
</feature>
<feature type="transmembrane region" description="Helical" evidence="8">
    <location>
        <begin position="334"/>
        <end position="355"/>
    </location>
</feature>
<feature type="transmembrane region" description="Helical" evidence="8">
    <location>
        <begin position="278"/>
        <end position="301"/>
    </location>
</feature>
<keyword evidence="3" id="KW-0813">Transport</keyword>
<name>B1WNZ2_CROS5</name>
<dbReference type="HOGENOM" id="CLU_041771_1_1_3"/>
<comment type="subcellular location">
    <subcellularLocation>
        <location evidence="1">Cell membrane</location>
        <topology evidence="1">Multi-pass membrane protein</topology>
    </subcellularLocation>
</comment>
<evidence type="ECO:0000256" key="5">
    <source>
        <dbReference type="ARBA" id="ARBA00022692"/>
    </source>
</evidence>
<evidence type="ECO:0000256" key="6">
    <source>
        <dbReference type="ARBA" id="ARBA00022989"/>
    </source>
</evidence>
<keyword evidence="7 8" id="KW-0472">Membrane</keyword>
<evidence type="ECO:0000256" key="1">
    <source>
        <dbReference type="ARBA" id="ARBA00004651"/>
    </source>
</evidence>
<evidence type="ECO:0000313" key="9">
    <source>
        <dbReference type="EMBL" id="ACB53171.1"/>
    </source>
</evidence>